<dbReference type="Pfam" id="PF00672">
    <property type="entry name" value="HAMP"/>
    <property type="match status" value="1"/>
</dbReference>
<comment type="catalytic activity">
    <reaction evidence="1">
        <text>ATP + protein L-histidine = ADP + protein N-phospho-L-histidine.</text>
        <dbReference type="EC" id="2.7.13.3"/>
    </reaction>
</comment>
<accession>X0VTH9</accession>
<gene>
    <name evidence="17" type="ORF">S01H1_57634</name>
</gene>
<dbReference type="SMART" id="SM00304">
    <property type="entry name" value="HAMP"/>
    <property type="match status" value="1"/>
</dbReference>
<keyword evidence="9" id="KW-0418">Kinase</keyword>
<keyword evidence="7 14" id="KW-0812">Transmembrane</keyword>
<keyword evidence="10" id="KW-0067">ATP-binding</keyword>
<evidence type="ECO:0000313" key="17">
    <source>
        <dbReference type="EMBL" id="GAG14442.1"/>
    </source>
</evidence>
<feature type="non-terminal residue" evidence="17">
    <location>
        <position position="1"/>
    </location>
</feature>
<dbReference type="SMART" id="SM00388">
    <property type="entry name" value="HisKA"/>
    <property type="match status" value="1"/>
</dbReference>
<dbReference type="Gene3D" id="3.30.565.10">
    <property type="entry name" value="Histidine kinase-like ATPase, C-terminal domain"/>
    <property type="match status" value="1"/>
</dbReference>
<evidence type="ECO:0000256" key="3">
    <source>
        <dbReference type="ARBA" id="ARBA00012438"/>
    </source>
</evidence>
<dbReference type="InterPro" id="IPR003661">
    <property type="entry name" value="HisK_dim/P_dom"/>
</dbReference>
<dbReference type="Gene3D" id="6.10.340.10">
    <property type="match status" value="1"/>
</dbReference>
<evidence type="ECO:0000256" key="2">
    <source>
        <dbReference type="ARBA" id="ARBA00004651"/>
    </source>
</evidence>
<evidence type="ECO:0000256" key="5">
    <source>
        <dbReference type="ARBA" id="ARBA00022553"/>
    </source>
</evidence>
<feature type="transmembrane region" description="Helical" evidence="14">
    <location>
        <begin position="47"/>
        <end position="69"/>
    </location>
</feature>
<evidence type="ECO:0000256" key="7">
    <source>
        <dbReference type="ARBA" id="ARBA00022692"/>
    </source>
</evidence>
<dbReference type="PROSITE" id="PS50885">
    <property type="entry name" value="HAMP"/>
    <property type="match status" value="1"/>
</dbReference>
<evidence type="ECO:0000256" key="11">
    <source>
        <dbReference type="ARBA" id="ARBA00022989"/>
    </source>
</evidence>
<dbReference type="PANTHER" id="PTHR45528">
    <property type="entry name" value="SENSOR HISTIDINE KINASE CPXA"/>
    <property type="match status" value="1"/>
</dbReference>
<dbReference type="SUPFAM" id="SSF47384">
    <property type="entry name" value="Homodimeric domain of signal transducing histidine kinase"/>
    <property type="match status" value="1"/>
</dbReference>
<feature type="non-terminal residue" evidence="17">
    <location>
        <position position="256"/>
    </location>
</feature>
<reference evidence="17" key="1">
    <citation type="journal article" date="2014" name="Front. Microbiol.">
        <title>High frequency of phylogenetically diverse reductive dehalogenase-homologous genes in deep subseafloor sedimentary metagenomes.</title>
        <authorList>
            <person name="Kawai M."/>
            <person name="Futagami T."/>
            <person name="Toyoda A."/>
            <person name="Takaki Y."/>
            <person name="Nishi S."/>
            <person name="Hori S."/>
            <person name="Arai W."/>
            <person name="Tsubouchi T."/>
            <person name="Morono Y."/>
            <person name="Uchiyama I."/>
            <person name="Ito T."/>
            <person name="Fujiyama A."/>
            <person name="Inagaki F."/>
            <person name="Takami H."/>
        </authorList>
    </citation>
    <scope>NUCLEOTIDE SEQUENCE</scope>
    <source>
        <strain evidence="17">Expedition CK06-06</strain>
    </source>
</reference>
<keyword evidence="5" id="KW-0597">Phosphoprotein</keyword>
<dbReference type="CDD" id="cd00082">
    <property type="entry name" value="HisKA"/>
    <property type="match status" value="1"/>
</dbReference>
<feature type="domain" description="HAMP" evidence="16">
    <location>
        <begin position="71"/>
        <end position="123"/>
    </location>
</feature>
<evidence type="ECO:0000256" key="13">
    <source>
        <dbReference type="ARBA" id="ARBA00023136"/>
    </source>
</evidence>
<dbReference type="GO" id="GO:0005886">
    <property type="term" value="C:plasma membrane"/>
    <property type="evidence" value="ECO:0007669"/>
    <property type="project" value="UniProtKB-SubCell"/>
</dbReference>
<dbReference type="EMBL" id="BARS01037595">
    <property type="protein sequence ID" value="GAG14442.1"/>
    <property type="molecule type" value="Genomic_DNA"/>
</dbReference>
<dbReference type="InterPro" id="IPR036890">
    <property type="entry name" value="HATPase_C_sf"/>
</dbReference>
<dbReference type="EC" id="2.7.13.3" evidence="3"/>
<sequence>SAVSEIYQLSPGEYVKAAATSIPVGQNPPPILVVWGGAEFMTVIDQIVGSIFWIVLISIVVAVSLAIVFSRSLTRPVMQLSAYARSIQKNIYSDTIDLGRTDEFGDLNRSLAEMHTEIRQNEQSMKQLLSGIAHEIKNPLGGIEIYTGLLEEALSKGSLEKDPTEPRSYLDKVTKELRHLKQIALEYLDYARPLKGHLESLAVEAIFEDVHRLLQPEIRQKKVEYSLSGTGIVLGDESKLRRVFLNLLKNSLEAVD</sequence>
<keyword evidence="12" id="KW-0902">Two-component regulatory system</keyword>
<dbReference type="InterPro" id="IPR005467">
    <property type="entry name" value="His_kinase_dom"/>
</dbReference>
<evidence type="ECO:0000256" key="6">
    <source>
        <dbReference type="ARBA" id="ARBA00022679"/>
    </source>
</evidence>
<evidence type="ECO:0000256" key="4">
    <source>
        <dbReference type="ARBA" id="ARBA00022475"/>
    </source>
</evidence>
<dbReference type="PROSITE" id="PS50109">
    <property type="entry name" value="HIS_KIN"/>
    <property type="match status" value="1"/>
</dbReference>
<evidence type="ECO:0000256" key="9">
    <source>
        <dbReference type="ARBA" id="ARBA00022777"/>
    </source>
</evidence>
<name>X0VTH9_9ZZZZ</name>
<comment type="subcellular location">
    <subcellularLocation>
        <location evidence="2">Cell membrane</location>
        <topology evidence="2">Multi-pass membrane protein</topology>
    </subcellularLocation>
</comment>
<dbReference type="InterPro" id="IPR050398">
    <property type="entry name" value="HssS/ArlS-like"/>
</dbReference>
<evidence type="ECO:0000256" key="8">
    <source>
        <dbReference type="ARBA" id="ARBA00022741"/>
    </source>
</evidence>
<feature type="domain" description="Histidine kinase" evidence="15">
    <location>
        <begin position="131"/>
        <end position="256"/>
    </location>
</feature>
<organism evidence="17">
    <name type="scientific">marine sediment metagenome</name>
    <dbReference type="NCBI Taxonomy" id="412755"/>
    <lineage>
        <taxon>unclassified sequences</taxon>
        <taxon>metagenomes</taxon>
        <taxon>ecological metagenomes</taxon>
    </lineage>
</organism>
<evidence type="ECO:0000256" key="12">
    <source>
        <dbReference type="ARBA" id="ARBA00023012"/>
    </source>
</evidence>
<dbReference type="SUPFAM" id="SSF158472">
    <property type="entry name" value="HAMP domain-like"/>
    <property type="match status" value="1"/>
</dbReference>
<dbReference type="Gene3D" id="1.10.287.130">
    <property type="match status" value="1"/>
</dbReference>
<evidence type="ECO:0000259" key="16">
    <source>
        <dbReference type="PROSITE" id="PS50885"/>
    </source>
</evidence>
<dbReference type="GO" id="GO:0005524">
    <property type="term" value="F:ATP binding"/>
    <property type="evidence" value="ECO:0007669"/>
    <property type="project" value="UniProtKB-KW"/>
</dbReference>
<keyword evidence="8" id="KW-0547">Nucleotide-binding</keyword>
<comment type="caution">
    <text evidence="17">The sequence shown here is derived from an EMBL/GenBank/DDBJ whole genome shotgun (WGS) entry which is preliminary data.</text>
</comment>
<dbReference type="GO" id="GO:0000155">
    <property type="term" value="F:phosphorelay sensor kinase activity"/>
    <property type="evidence" value="ECO:0007669"/>
    <property type="project" value="InterPro"/>
</dbReference>
<dbReference type="PANTHER" id="PTHR45528:SF1">
    <property type="entry name" value="SENSOR HISTIDINE KINASE CPXA"/>
    <property type="match status" value="1"/>
</dbReference>
<evidence type="ECO:0000259" key="15">
    <source>
        <dbReference type="PROSITE" id="PS50109"/>
    </source>
</evidence>
<dbReference type="CDD" id="cd06225">
    <property type="entry name" value="HAMP"/>
    <property type="match status" value="1"/>
</dbReference>
<keyword evidence="13 14" id="KW-0472">Membrane</keyword>
<evidence type="ECO:0000256" key="10">
    <source>
        <dbReference type="ARBA" id="ARBA00022840"/>
    </source>
</evidence>
<keyword evidence="11 14" id="KW-1133">Transmembrane helix</keyword>
<dbReference type="InterPro" id="IPR003660">
    <property type="entry name" value="HAMP_dom"/>
</dbReference>
<evidence type="ECO:0000256" key="1">
    <source>
        <dbReference type="ARBA" id="ARBA00000085"/>
    </source>
</evidence>
<keyword evidence="4" id="KW-1003">Cell membrane</keyword>
<dbReference type="InterPro" id="IPR036097">
    <property type="entry name" value="HisK_dim/P_sf"/>
</dbReference>
<dbReference type="AlphaFoldDB" id="X0VTH9"/>
<proteinExistence type="predicted"/>
<keyword evidence="6" id="KW-0808">Transferase</keyword>
<dbReference type="SUPFAM" id="SSF55874">
    <property type="entry name" value="ATPase domain of HSP90 chaperone/DNA topoisomerase II/histidine kinase"/>
    <property type="match status" value="1"/>
</dbReference>
<dbReference type="Pfam" id="PF00512">
    <property type="entry name" value="HisKA"/>
    <property type="match status" value="1"/>
</dbReference>
<protein>
    <recommendedName>
        <fullName evidence="3">histidine kinase</fullName>
        <ecNumber evidence="3">2.7.13.3</ecNumber>
    </recommendedName>
</protein>
<evidence type="ECO:0000256" key="14">
    <source>
        <dbReference type="SAM" id="Phobius"/>
    </source>
</evidence>